<evidence type="ECO:0000313" key="1">
    <source>
        <dbReference type="EMBL" id="MCX2698332.1"/>
    </source>
</evidence>
<dbReference type="InterPro" id="IPR036249">
    <property type="entry name" value="Thioredoxin-like_sf"/>
</dbReference>
<reference evidence="1 2" key="1">
    <citation type="submission" date="2022-11" db="EMBL/GenBank/DDBJ databases">
        <title>Brucella sp. YY2X, whole genome shotgun sequencing project.</title>
        <authorList>
            <person name="Yang Y."/>
        </authorList>
    </citation>
    <scope>NUCLEOTIDE SEQUENCE [LARGE SCALE GENOMIC DNA]</scope>
    <source>
        <strain evidence="1 2">YY2X</strain>
    </source>
</reference>
<proteinExistence type="predicted"/>
<accession>A0ABT3QRU1</accession>
<evidence type="ECO:0000313" key="2">
    <source>
        <dbReference type="Proteomes" id="UP001301216"/>
    </source>
</evidence>
<sequence length="228" mass="24887">MTHTIELQYFFDPFCGWCYASAPALEGLAGKFPGALRMMPSGLFYGSRPISAISDHAWRNDQRIQSLTGQPFSEAYHQNVLLSSTGIFTSAPATLALQALGELEAPLEPAFLHAVQLARYVEGHDTAKEKEVAKVAVAVARKHGFELAIEGVSERLKNDVDLRERTLERMEATQARMHDLGIQGVPQLIVVVDGRPIQLNGDVLYQGSDRLLAAIEDLTASVQPTSNG</sequence>
<dbReference type="EMBL" id="JAPHAV010000010">
    <property type="protein sequence ID" value="MCX2698332.1"/>
    <property type="molecule type" value="Genomic_DNA"/>
</dbReference>
<organism evidence="1 2">
    <name type="scientific">Ochrobactrum chromiisoli</name>
    <dbReference type="NCBI Taxonomy" id="2993941"/>
    <lineage>
        <taxon>Bacteria</taxon>
        <taxon>Pseudomonadati</taxon>
        <taxon>Pseudomonadota</taxon>
        <taxon>Alphaproteobacteria</taxon>
        <taxon>Hyphomicrobiales</taxon>
        <taxon>Brucellaceae</taxon>
        <taxon>Brucella/Ochrobactrum group</taxon>
        <taxon>Ochrobactrum</taxon>
    </lineage>
</organism>
<dbReference type="RefSeq" id="WP_265986058.1">
    <property type="nucleotide sequence ID" value="NZ_JAPHAV010000010.1"/>
</dbReference>
<gene>
    <name evidence="1" type="ORF">OPR82_16445</name>
</gene>
<dbReference type="CDD" id="cd03025">
    <property type="entry name" value="DsbA_FrnE_like"/>
    <property type="match status" value="1"/>
</dbReference>
<name>A0ABT3QRU1_9HYPH</name>
<comment type="caution">
    <text evidence="1">The sequence shown here is derived from an EMBL/GenBank/DDBJ whole genome shotgun (WGS) entry which is preliminary data.</text>
</comment>
<dbReference type="SUPFAM" id="SSF52833">
    <property type="entry name" value="Thioredoxin-like"/>
    <property type="match status" value="1"/>
</dbReference>
<protein>
    <submittedName>
        <fullName evidence="1">DsbA family protein</fullName>
    </submittedName>
</protein>
<keyword evidence="2" id="KW-1185">Reference proteome</keyword>
<dbReference type="Gene3D" id="3.40.30.10">
    <property type="entry name" value="Glutaredoxin"/>
    <property type="match status" value="1"/>
</dbReference>
<dbReference type="Proteomes" id="UP001301216">
    <property type="component" value="Unassembled WGS sequence"/>
</dbReference>